<dbReference type="PROSITE" id="PS00061">
    <property type="entry name" value="ADH_SHORT"/>
    <property type="match status" value="1"/>
</dbReference>
<dbReference type="Gene3D" id="3.40.50.720">
    <property type="entry name" value="NAD(P)-binding Rossmann-like Domain"/>
    <property type="match status" value="1"/>
</dbReference>
<evidence type="ECO:0008006" key="6">
    <source>
        <dbReference type="Google" id="ProtNLM"/>
    </source>
</evidence>
<dbReference type="PANTHER" id="PTHR43180">
    <property type="entry name" value="3-OXOACYL-(ACYL-CARRIER-PROTEIN) REDUCTASE (AFU_ORTHOLOGUE AFUA_6G11210)"/>
    <property type="match status" value="1"/>
</dbReference>
<dbReference type="EMBL" id="LT882676">
    <property type="protein sequence ID" value="SMY20726.1"/>
    <property type="molecule type" value="Genomic_DNA"/>
</dbReference>
<dbReference type="SUPFAM" id="SSF51735">
    <property type="entry name" value="NAD(P)-binding Rossmann-fold domains"/>
    <property type="match status" value="1"/>
</dbReference>
<keyword evidence="3" id="KW-0560">Oxidoreductase</keyword>
<organism evidence="4 5">
    <name type="scientific">Zymoseptoria tritici ST99CH_1A5</name>
    <dbReference type="NCBI Taxonomy" id="1276529"/>
    <lineage>
        <taxon>Eukaryota</taxon>
        <taxon>Fungi</taxon>
        <taxon>Dikarya</taxon>
        <taxon>Ascomycota</taxon>
        <taxon>Pezizomycotina</taxon>
        <taxon>Dothideomycetes</taxon>
        <taxon>Dothideomycetidae</taxon>
        <taxon>Mycosphaerellales</taxon>
        <taxon>Mycosphaerellaceae</taxon>
        <taxon>Zymoseptoria</taxon>
    </lineage>
</organism>
<accession>A0A1Y6L8E5</accession>
<evidence type="ECO:0000256" key="1">
    <source>
        <dbReference type="ARBA" id="ARBA00006484"/>
    </source>
</evidence>
<dbReference type="Pfam" id="PF00106">
    <property type="entry name" value="adh_short"/>
    <property type="match status" value="1"/>
</dbReference>
<evidence type="ECO:0000313" key="4">
    <source>
        <dbReference type="EMBL" id="SMY20726.1"/>
    </source>
</evidence>
<dbReference type="InterPro" id="IPR020904">
    <property type="entry name" value="Sc_DH/Rdtase_CS"/>
</dbReference>
<evidence type="ECO:0000256" key="2">
    <source>
        <dbReference type="ARBA" id="ARBA00022857"/>
    </source>
</evidence>
<evidence type="ECO:0000256" key="3">
    <source>
        <dbReference type="ARBA" id="ARBA00023002"/>
    </source>
</evidence>
<dbReference type="InterPro" id="IPR002347">
    <property type="entry name" value="SDR_fam"/>
</dbReference>
<comment type="similarity">
    <text evidence="1">Belongs to the short-chain dehydrogenases/reductases (SDR) family.</text>
</comment>
<dbReference type="GO" id="GO:0016491">
    <property type="term" value="F:oxidoreductase activity"/>
    <property type="evidence" value="ECO:0007669"/>
    <property type="project" value="UniProtKB-KW"/>
</dbReference>
<dbReference type="PRINTS" id="PR00081">
    <property type="entry name" value="GDHRDH"/>
</dbReference>
<evidence type="ECO:0000313" key="5">
    <source>
        <dbReference type="Proteomes" id="UP000215453"/>
    </source>
</evidence>
<proteinExistence type="inferred from homology"/>
<keyword evidence="2" id="KW-0521">NADP</keyword>
<protein>
    <recommendedName>
        <fullName evidence="6">NAD(P)-binding protein</fullName>
    </recommendedName>
</protein>
<dbReference type="AlphaFoldDB" id="A0A1Y6L8E5"/>
<name>A0A1Y6L8E5_ZYMTR</name>
<dbReference type="PANTHER" id="PTHR43180:SF33">
    <property type="entry name" value="15-HYDROXYPROSTAGLANDIN DEHYDROGENASE [NAD(+)]-LIKE"/>
    <property type="match status" value="1"/>
</dbReference>
<sequence length="387" mass="41206">MTEDFGTETAISFCDGQSPALLPLRDIHDEVIAAADIVPVAEYIALDCELSGTALLVRHDARTTDGYSSRTDTNAEAEMSSTNIDWDALQDRSVIITGGASGLGEATATKFIQHGAYVTIADMDDALGERLVANLGDRATYVHCNTTDWTLSAAAFKHAAGHAPSKTLDIAVLFAGVGGESKGLIDLALEQPLPSLSADDDPAQPAHKAIDVNLIGVYISTYLSLHYFRLLAAQPQTFTKSLVLISSMIGYIDGPYNTGYSASKFGVRGLFCSVRGQAHKVNARINNIAPGYILTPLTQRVHQIERPDQPSKATGLVLPWASIDHVVDGVGRCAVDEKTAGKTLAIVPSGVVDMEEDIPTGYGGAKWAQVLEEEGFTKLTTLFPTKA</sequence>
<dbReference type="Proteomes" id="UP000215453">
    <property type="component" value="Chromosome 1"/>
</dbReference>
<reference evidence="4 5" key="1">
    <citation type="submission" date="2016-10" db="EMBL/GenBank/DDBJ databases">
        <authorList>
            <person name="Varghese N."/>
        </authorList>
    </citation>
    <scope>NUCLEOTIDE SEQUENCE [LARGE SCALE GENOMIC DNA]</scope>
</reference>
<dbReference type="InterPro" id="IPR036291">
    <property type="entry name" value="NAD(P)-bd_dom_sf"/>
</dbReference>
<gene>
    <name evidence="4" type="ORF">ZT1A5_G2161</name>
</gene>